<reference evidence="1" key="1">
    <citation type="submission" date="2021-01" db="EMBL/GenBank/DDBJ databases">
        <title>Genomic Encyclopedia of Type Strains, Phase IV (KMG-IV): sequencing the most valuable type-strain genomes for metagenomic binning, comparative biology and taxonomic classification.</title>
        <authorList>
            <person name="Goeker M."/>
        </authorList>
    </citation>
    <scope>NUCLEOTIDE SEQUENCE</scope>
    <source>
        <strain evidence="1">DSM 23230</strain>
    </source>
</reference>
<proteinExistence type="predicted"/>
<name>A0A938XPL3_9FIRM</name>
<keyword evidence="1" id="KW-0808">Transferase</keyword>
<evidence type="ECO:0000313" key="2">
    <source>
        <dbReference type="Proteomes" id="UP000774000"/>
    </source>
</evidence>
<organism evidence="1 2">
    <name type="scientific">Halanaerobacter jeridensis</name>
    <dbReference type="NCBI Taxonomy" id="706427"/>
    <lineage>
        <taxon>Bacteria</taxon>
        <taxon>Bacillati</taxon>
        <taxon>Bacillota</taxon>
        <taxon>Clostridia</taxon>
        <taxon>Halanaerobiales</taxon>
        <taxon>Halobacteroidaceae</taxon>
        <taxon>Halanaerobacter</taxon>
    </lineage>
</organism>
<dbReference type="GO" id="GO:0008168">
    <property type="term" value="F:methyltransferase activity"/>
    <property type="evidence" value="ECO:0007669"/>
    <property type="project" value="UniProtKB-KW"/>
</dbReference>
<dbReference type="GO" id="GO:0032259">
    <property type="term" value="P:methylation"/>
    <property type="evidence" value="ECO:0007669"/>
    <property type="project" value="UniProtKB-KW"/>
</dbReference>
<dbReference type="EMBL" id="JAFBDQ010000010">
    <property type="protein sequence ID" value="MBM7557158.1"/>
    <property type="molecule type" value="Genomic_DNA"/>
</dbReference>
<dbReference type="Gene3D" id="3.40.50.150">
    <property type="entry name" value="Vaccinia Virus protein VP39"/>
    <property type="match status" value="1"/>
</dbReference>
<gene>
    <name evidence="1" type="ORF">JOC47_002013</name>
</gene>
<keyword evidence="1" id="KW-0489">Methyltransferase</keyword>
<protein>
    <submittedName>
        <fullName evidence="1">2-polyprenyl-3-methyl-5-hydroxy-6-metoxy-1, 4-benzoquinol methylase</fullName>
    </submittedName>
</protein>
<dbReference type="InterPro" id="IPR029063">
    <property type="entry name" value="SAM-dependent_MTases_sf"/>
</dbReference>
<accession>A0A938XPL3</accession>
<comment type="caution">
    <text evidence="1">The sequence shown here is derived from an EMBL/GenBank/DDBJ whole genome shotgun (WGS) entry which is preliminary data.</text>
</comment>
<dbReference type="PANTHER" id="PTHR43861">
    <property type="entry name" value="TRANS-ACONITATE 2-METHYLTRANSFERASE-RELATED"/>
    <property type="match status" value="1"/>
</dbReference>
<dbReference type="AlphaFoldDB" id="A0A938XPL3"/>
<dbReference type="Proteomes" id="UP000774000">
    <property type="component" value="Unassembled WGS sequence"/>
</dbReference>
<evidence type="ECO:0000313" key="1">
    <source>
        <dbReference type="EMBL" id="MBM7557158.1"/>
    </source>
</evidence>
<dbReference type="CDD" id="cd02440">
    <property type="entry name" value="AdoMet_MTases"/>
    <property type="match status" value="1"/>
</dbReference>
<sequence length="203" mass="23384">MNLELTEERVIPKKMHPENGLLIEHIARYKFASKYAQGRVLDFACGVGYGAEVLLAMGEGIKEIVGVDIDARSIEYARVTYDYPQTNFFVGEATDEQVIQNLGKFDTIISIETVEHIKDDYQFVHNLKKLLKVDGTLVISTPFGEGRDEECSNPYHYRQYTEEEFRDLLSSFTEVEIFCQRDDIIEKPKADEKYYLMVAVCEE</sequence>
<keyword evidence="2" id="KW-1185">Reference proteome</keyword>
<dbReference type="RefSeq" id="WP_239551089.1">
    <property type="nucleotide sequence ID" value="NZ_JAFBDQ010000010.1"/>
</dbReference>
<dbReference type="Pfam" id="PF13489">
    <property type="entry name" value="Methyltransf_23"/>
    <property type="match status" value="1"/>
</dbReference>
<dbReference type="SUPFAM" id="SSF53335">
    <property type="entry name" value="S-adenosyl-L-methionine-dependent methyltransferases"/>
    <property type="match status" value="1"/>
</dbReference>